<organism evidence="1 2">
    <name type="scientific">Paramecium sonneborni</name>
    <dbReference type="NCBI Taxonomy" id="65129"/>
    <lineage>
        <taxon>Eukaryota</taxon>
        <taxon>Sar</taxon>
        <taxon>Alveolata</taxon>
        <taxon>Ciliophora</taxon>
        <taxon>Intramacronucleata</taxon>
        <taxon>Oligohymenophorea</taxon>
        <taxon>Peniculida</taxon>
        <taxon>Parameciidae</taxon>
        <taxon>Paramecium</taxon>
    </lineage>
</organism>
<keyword evidence="2" id="KW-1185">Reference proteome</keyword>
<comment type="caution">
    <text evidence="1">The sequence shown here is derived from an EMBL/GenBank/DDBJ whole genome shotgun (WGS) entry which is preliminary data.</text>
</comment>
<proteinExistence type="predicted"/>
<dbReference type="AlphaFoldDB" id="A0A8S1RLJ2"/>
<sequence length="146" mass="17854">MVWLHGIVQMKRVQHKIQQNSVQDKISNWYFFIRIWKKLFEQKFGEKEENKRMEWIELFQMFESKKNLEAIQFNSNKNENYIFLEQTQIQPLFNVEMTQQISIITHNLKKEMNFELLCLLLSKFIANSFKLLQFNILALFQQQKSI</sequence>
<evidence type="ECO:0000313" key="2">
    <source>
        <dbReference type="Proteomes" id="UP000692954"/>
    </source>
</evidence>
<evidence type="ECO:0000313" key="1">
    <source>
        <dbReference type="EMBL" id="CAD8128010.1"/>
    </source>
</evidence>
<accession>A0A8S1RLJ2</accession>
<gene>
    <name evidence="1" type="ORF">PSON_ATCC_30995.1.T1820035</name>
</gene>
<dbReference type="EMBL" id="CAJJDN010000182">
    <property type="protein sequence ID" value="CAD8128010.1"/>
    <property type="molecule type" value="Genomic_DNA"/>
</dbReference>
<dbReference type="Proteomes" id="UP000692954">
    <property type="component" value="Unassembled WGS sequence"/>
</dbReference>
<name>A0A8S1RLJ2_9CILI</name>
<reference evidence="1" key="1">
    <citation type="submission" date="2021-01" db="EMBL/GenBank/DDBJ databases">
        <authorList>
            <consortium name="Genoscope - CEA"/>
            <person name="William W."/>
        </authorList>
    </citation>
    <scope>NUCLEOTIDE SEQUENCE</scope>
</reference>
<protein>
    <submittedName>
        <fullName evidence="1">Uncharacterized protein</fullName>
    </submittedName>
</protein>